<evidence type="ECO:0000256" key="1">
    <source>
        <dbReference type="ARBA" id="ARBA00008558"/>
    </source>
</evidence>
<name>A0ABT4RLX7_9ACTN</name>
<reference evidence="3" key="1">
    <citation type="submission" date="2022-10" db="EMBL/GenBank/DDBJ databases">
        <title>The WGS of Solirubrobacter sp. CPCC 204708.</title>
        <authorList>
            <person name="Jiang Z."/>
        </authorList>
    </citation>
    <scope>NUCLEOTIDE SEQUENCE</scope>
    <source>
        <strain evidence="3">CPCC 204708</strain>
    </source>
</reference>
<comment type="caution">
    <text evidence="3">The sequence shown here is derived from an EMBL/GenBank/DDBJ whole genome shotgun (WGS) entry which is preliminary data.</text>
</comment>
<dbReference type="InterPro" id="IPR012341">
    <property type="entry name" value="6hp_glycosidase-like_sf"/>
</dbReference>
<dbReference type="Pfam" id="PF07221">
    <property type="entry name" value="GlcNAc_2-epim"/>
    <property type="match status" value="1"/>
</dbReference>
<proteinExistence type="inferred from homology"/>
<keyword evidence="2" id="KW-0413">Isomerase</keyword>
<evidence type="ECO:0000256" key="2">
    <source>
        <dbReference type="ARBA" id="ARBA00023235"/>
    </source>
</evidence>
<dbReference type="Gene3D" id="1.50.10.10">
    <property type="match status" value="1"/>
</dbReference>
<organism evidence="3 4">
    <name type="scientific">Solirubrobacter deserti</name>
    <dbReference type="NCBI Taxonomy" id="2282478"/>
    <lineage>
        <taxon>Bacteria</taxon>
        <taxon>Bacillati</taxon>
        <taxon>Actinomycetota</taxon>
        <taxon>Thermoleophilia</taxon>
        <taxon>Solirubrobacterales</taxon>
        <taxon>Solirubrobacteraceae</taxon>
        <taxon>Solirubrobacter</taxon>
    </lineage>
</organism>
<protein>
    <submittedName>
        <fullName evidence="3">AGE family epimerase/isomerase</fullName>
    </submittedName>
</protein>
<dbReference type="InterPro" id="IPR010819">
    <property type="entry name" value="AGE/CE"/>
</dbReference>
<dbReference type="SUPFAM" id="SSF48208">
    <property type="entry name" value="Six-hairpin glycosidases"/>
    <property type="match status" value="1"/>
</dbReference>
<accession>A0ABT4RLX7</accession>
<comment type="similarity">
    <text evidence="1">Belongs to the N-acylglucosamine 2-epimerase family.</text>
</comment>
<dbReference type="InterPro" id="IPR008928">
    <property type="entry name" value="6-hairpin_glycosidase_sf"/>
</dbReference>
<dbReference type="PANTHER" id="PTHR15108">
    <property type="entry name" value="N-ACYLGLUCOSAMINE-2-EPIMERASE"/>
    <property type="match status" value="1"/>
</dbReference>
<dbReference type="EMBL" id="JAPCID010000027">
    <property type="protein sequence ID" value="MDA0139575.1"/>
    <property type="molecule type" value="Genomic_DNA"/>
</dbReference>
<evidence type="ECO:0000313" key="3">
    <source>
        <dbReference type="EMBL" id="MDA0139575.1"/>
    </source>
</evidence>
<dbReference type="Proteomes" id="UP001147700">
    <property type="component" value="Unassembled WGS sequence"/>
</dbReference>
<sequence>MLELSAERARLLDFARGSVHPEGGFGWLRVDGSLDLSRRRELWINTRMTYVFARAGETELVEHGLAALREDFRDPEHGGWFSVAGEPGDKKAYEHVFVVLAAAAAGDADLLAEALEVLETRFWEERFGALADVCSRDWSAVEPYRGANANMHGVEAMVATGDPLWVERASRITERFVGGVRVIEHYDPSWRPLPHYNRDDPAHPFRPYGSTPGHGFEWARLAHGLGFEAEAQRLFAGAVHDGWDGSGFLYTVDFDGRPVVRARLHWVLCEAIAAAAVLGEREFERAWWELAEQHFIDREGGSWWHELDTDNRPASTIWDGKPDVYHALTAVTQALPS</sequence>
<evidence type="ECO:0000313" key="4">
    <source>
        <dbReference type="Proteomes" id="UP001147700"/>
    </source>
</evidence>
<gene>
    <name evidence="3" type="ORF">OJ962_18895</name>
</gene>
<dbReference type="RefSeq" id="WP_202952041.1">
    <property type="nucleotide sequence ID" value="NZ_JAPCID010000027.1"/>
</dbReference>
<keyword evidence="4" id="KW-1185">Reference proteome</keyword>